<feature type="coiled-coil region" evidence="6">
    <location>
        <begin position="123"/>
        <end position="164"/>
    </location>
</feature>
<dbReference type="SMART" id="SM00338">
    <property type="entry name" value="BRLZ"/>
    <property type="match status" value="1"/>
</dbReference>
<evidence type="ECO:0000256" key="4">
    <source>
        <dbReference type="ARBA" id="ARBA00023163"/>
    </source>
</evidence>
<dbReference type="GO" id="GO:0000977">
    <property type="term" value="F:RNA polymerase II transcription regulatory region sequence-specific DNA binding"/>
    <property type="evidence" value="ECO:0007669"/>
    <property type="project" value="TreeGrafter"/>
</dbReference>
<keyword evidence="10" id="KW-1185">Reference proteome</keyword>
<feature type="compositionally biased region" description="Low complexity" evidence="7">
    <location>
        <begin position="83"/>
        <end position="94"/>
    </location>
</feature>
<comment type="subcellular location">
    <subcellularLocation>
        <location evidence="1">Nucleus</location>
    </subcellularLocation>
</comment>
<dbReference type="Gene3D" id="1.20.5.170">
    <property type="match status" value="1"/>
</dbReference>
<keyword evidence="2" id="KW-0805">Transcription regulation</keyword>
<gene>
    <name evidence="9" type="ORF">AC631_00802</name>
</gene>
<comment type="caution">
    <text evidence="9">The sequence shown here is derived from an EMBL/GenBank/DDBJ whole genome shotgun (WGS) entry which is preliminary data.</text>
</comment>
<dbReference type="CDD" id="cd14705">
    <property type="entry name" value="bZIP_Zip1"/>
    <property type="match status" value="1"/>
</dbReference>
<dbReference type="GO" id="GO:0001228">
    <property type="term" value="F:DNA-binding transcription activator activity, RNA polymerase II-specific"/>
    <property type="evidence" value="ECO:0007669"/>
    <property type="project" value="TreeGrafter"/>
</dbReference>
<dbReference type="InterPro" id="IPR004827">
    <property type="entry name" value="bZIP"/>
</dbReference>
<sequence>MNFQATDYLNDLNIDFENVSPNTEHSTNDLDLFSQSEFFDLDVFAKDTTAPTKQQQYAIKQEQDQDFGLLLNLEESEVSPVNQQFEQEQSIEQQTPSDPSMEDKRKRNTAASARFRIKKKMKEQQMQQKSKELQDRVIGLEKKLKTLEMENKCLKNLIVKQNEQKNSDLLENIKKRSVVDTFSTFEYTK</sequence>
<evidence type="ECO:0000256" key="7">
    <source>
        <dbReference type="SAM" id="MobiDB-lite"/>
    </source>
</evidence>
<evidence type="ECO:0000256" key="6">
    <source>
        <dbReference type="SAM" id="Coils"/>
    </source>
</evidence>
<dbReference type="PANTHER" id="PTHR13044">
    <property type="entry name" value="ACTIVATING TRANSCRIPTION FACTOR ATF 4/5"/>
    <property type="match status" value="1"/>
</dbReference>
<evidence type="ECO:0000313" key="10">
    <source>
        <dbReference type="Proteomes" id="UP000054251"/>
    </source>
</evidence>
<reference evidence="9 10" key="1">
    <citation type="submission" date="2015-11" db="EMBL/GenBank/DDBJ databases">
        <title>The genome of Debaryomyces fabryi.</title>
        <authorList>
            <person name="Tafer H."/>
            <person name="Lopandic K."/>
        </authorList>
    </citation>
    <scope>NUCLEOTIDE SEQUENCE [LARGE SCALE GENOMIC DNA]</scope>
    <source>
        <strain evidence="9 10">CBS 789</strain>
    </source>
</reference>
<evidence type="ECO:0000256" key="3">
    <source>
        <dbReference type="ARBA" id="ARBA00023125"/>
    </source>
</evidence>
<dbReference type="PROSITE" id="PS50217">
    <property type="entry name" value="BZIP"/>
    <property type="match status" value="1"/>
</dbReference>
<dbReference type="GeneID" id="26837811"/>
<organism evidence="9 10">
    <name type="scientific">Debaryomyces fabryi</name>
    <dbReference type="NCBI Taxonomy" id="58627"/>
    <lineage>
        <taxon>Eukaryota</taxon>
        <taxon>Fungi</taxon>
        <taxon>Dikarya</taxon>
        <taxon>Ascomycota</taxon>
        <taxon>Saccharomycotina</taxon>
        <taxon>Pichiomycetes</taxon>
        <taxon>Debaryomycetaceae</taxon>
        <taxon>Debaryomyces</taxon>
    </lineage>
</organism>
<keyword evidence="3" id="KW-0238">DNA-binding</keyword>
<protein>
    <recommendedName>
        <fullName evidence="8">BZIP domain-containing protein</fullName>
    </recommendedName>
</protein>
<dbReference type="AlphaFoldDB" id="A0A0V1Q4P1"/>
<evidence type="ECO:0000256" key="1">
    <source>
        <dbReference type="ARBA" id="ARBA00004123"/>
    </source>
</evidence>
<keyword evidence="6" id="KW-0175">Coiled coil</keyword>
<feature type="region of interest" description="Disordered" evidence="7">
    <location>
        <begin position="78"/>
        <end position="110"/>
    </location>
</feature>
<dbReference type="GO" id="GO:0005634">
    <property type="term" value="C:nucleus"/>
    <property type="evidence" value="ECO:0007669"/>
    <property type="project" value="UniProtKB-SubCell"/>
</dbReference>
<dbReference type="EMBL" id="LMYN01000009">
    <property type="protein sequence ID" value="KSA03486.1"/>
    <property type="molecule type" value="Genomic_DNA"/>
</dbReference>
<dbReference type="Proteomes" id="UP000054251">
    <property type="component" value="Unassembled WGS sequence"/>
</dbReference>
<evidence type="ECO:0000313" key="9">
    <source>
        <dbReference type="EMBL" id="KSA03486.1"/>
    </source>
</evidence>
<dbReference type="Pfam" id="PF07716">
    <property type="entry name" value="bZIP_2"/>
    <property type="match status" value="1"/>
</dbReference>
<feature type="domain" description="BZIP" evidence="8">
    <location>
        <begin position="98"/>
        <end position="161"/>
    </location>
</feature>
<proteinExistence type="predicted"/>
<dbReference type="RefSeq" id="XP_015469588.1">
    <property type="nucleotide sequence ID" value="XM_015609632.1"/>
</dbReference>
<accession>A0A0V1Q4P1</accession>
<evidence type="ECO:0000256" key="2">
    <source>
        <dbReference type="ARBA" id="ARBA00023015"/>
    </source>
</evidence>
<dbReference type="GO" id="GO:0089713">
    <property type="term" value="C:Cbf1-Met4-Met28 complex"/>
    <property type="evidence" value="ECO:0007669"/>
    <property type="project" value="TreeGrafter"/>
</dbReference>
<dbReference type="InterPro" id="IPR046347">
    <property type="entry name" value="bZIP_sf"/>
</dbReference>
<name>A0A0V1Q4P1_9ASCO</name>
<evidence type="ECO:0000256" key="5">
    <source>
        <dbReference type="ARBA" id="ARBA00023242"/>
    </source>
</evidence>
<dbReference type="PROSITE" id="PS00036">
    <property type="entry name" value="BZIP_BASIC"/>
    <property type="match status" value="1"/>
</dbReference>
<keyword evidence="4" id="KW-0804">Transcription</keyword>
<dbReference type="OrthoDB" id="1939598at2759"/>
<dbReference type="SUPFAM" id="SSF57959">
    <property type="entry name" value="Leucine zipper domain"/>
    <property type="match status" value="1"/>
</dbReference>
<evidence type="ECO:0000259" key="8">
    <source>
        <dbReference type="PROSITE" id="PS50217"/>
    </source>
</evidence>
<dbReference type="PANTHER" id="PTHR13044:SF14">
    <property type="entry name" value="CRYPTOCEPHAL, ISOFORM A"/>
    <property type="match status" value="1"/>
</dbReference>
<keyword evidence="5" id="KW-0539">Nucleus</keyword>